<keyword evidence="1" id="KW-0547">Nucleotide-binding</keyword>
<dbReference type="EMBL" id="PPQW01000003">
    <property type="protein sequence ID" value="PNZ69469.1"/>
    <property type="molecule type" value="Genomic_DNA"/>
</dbReference>
<dbReference type="InterPro" id="IPR027417">
    <property type="entry name" value="P-loop_NTPase"/>
</dbReference>
<dbReference type="PROSITE" id="PS51192">
    <property type="entry name" value="HELICASE_ATP_BIND_1"/>
    <property type="match status" value="1"/>
</dbReference>
<dbReference type="GO" id="GO:0006302">
    <property type="term" value="P:double-strand break repair"/>
    <property type="evidence" value="ECO:0007669"/>
    <property type="project" value="TreeGrafter"/>
</dbReference>
<dbReference type="SMART" id="SM00487">
    <property type="entry name" value="DEXDc"/>
    <property type="match status" value="1"/>
</dbReference>
<evidence type="ECO:0000256" key="1">
    <source>
        <dbReference type="ARBA" id="ARBA00022741"/>
    </source>
</evidence>
<reference evidence="6 7" key="1">
    <citation type="submission" date="2017-08" db="EMBL/GenBank/DDBJ databases">
        <title>Draft genome sequences of 64 type strains of genus Staph aureus.</title>
        <authorList>
            <person name="Cole K."/>
            <person name="Golubchik T."/>
            <person name="Russell J."/>
            <person name="Foster D."/>
            <person name="Llewelyn M."/>
            <person name="Wilson D."/>
            <person name="Crook D."/>
            <person name="Paul J."/>
        </authorList>
    </citation>
    <scope>NUCLEOTIDE SEQUENCE [LARGE SCALE GENOMIC DNA]</scope>
    <source>
        <strain evidence="6 7">NCTC 12101</strain>
    </source>
</reference>
<keyword evidence="6" id="KW-0347">Helicase</keyword>
<protein>
    <submittedName>
        <fullName evidence="6">DNA/RNA helicase</fullName>
    </submittedName>
</protein>
<proteinExistence type="predicted"/>
<dbReference type="PANTHER" id="PTHR30580">
    <property type="entry name" value="PRIMOSOMAL PROTEIN N"/>
    <property type="match status" value="1"/>
</dbReference>
<evidence type="ECO:0000256" key="2">
    <source>
        <dbReference type="ARBA" id="ARBA00022840"/>
    </source>
</evidence>
<dbReference type="Pfam" id="PF04851">
    <property type="entry name" value="ResIII"/>
    <property type="match status" value="1"/>
</dbReference>
<dbReference type="GO" id="GO:0005524">
    <property type="term" value="F:ATP binding"/>
    <property type="evidence" value="ECO:0007669"/>
    <property type="project" value="UniProtKB-KW"/>
</dbReference>
<name>A0AAP8PQU3_9STAP</name>
<dbReference type="PANTHER" id="PTHR30580:SF1">
    <property type="entry name" value="COMF OPERON PROTEIN 1"/>
    <property type="match status" value="1"/>
</dbReference>
<feature type="domain" description="Helicase ATP-binding" evidence="4">
    <location>
        <begin position="112"/>
        <end position="263"/>
    </location>
</feature>
<keyword evidence="3" id="KW-0238">DNA-binding</keyword>
<dbReference type="Pfam" id="PF00271">
    <property type="entry name" value="Helicase_C"/>
    <property type="match status" value="1"/>
</dbReference>
<dbReference type="Gene3D" id="3.40.50.300">
    <property type="entry name" value="P-loop containing nucleotide triphosphate hydrolases"/>
    <property type="match status" value="2"/>
</dbReference>
<dbReference type="SUPFAM" id="SSF52540">
    <property type="entry name" value="P-loop containing nucleoside triphosphate hydrolases"/>
    <property type="match status" value="1"/>
</dbReference>
<dbReference type="GO" id="GO:0016787">
    <property type="term" value="F:hydrolase activity"/>
    <property type="evidence" value="ECO:0007669"/>
    <property type="project" value="InterPro"/>
</dbReference>
<dbReference type="InterPro" id="IPR001650">
    <property type="entry name" value="Helicase_C-like"/>
</dbReference>
<dbReference type="Proteomes" id="UP000242470">
    <property type="component" value="Unassembled WGS sequence"/>
</dbReference>
<dbReference type="SMART" id="SM00490">
    <property type="entry name" value="HELICc"/>
    <property type="match status" value="1"/>
</dbReference>
<dbReference type="InterPro" id="IPR006935">
    <property type="entry name" value="Helicase/UvrB_N"/>
</dbReference>
<gene>
    <name evidence="6" type="ORF">CD158_00795</name>
</gene>
<evidence type="ECO:0000313" key="7">
    <source>
        <dbReference type="Proteomes" id="UP000242470"/>
    </source>
</evidence>
<keyword evidence="2" id="KW-0067">ATP-binding</keyword>
<sequence>MYRNVKYYGKMITDTQVLTDEKIQTTMKGVVQQNGRHYCNQCGTTQFLDFYHYAHIHTGETIYYCRRCIALGRMDTIQDITVTASHQTPSEAMYHLDFALSEQQAEASSHIVEAVTNHHDLLIHAVTGVGKTEIIFQAIQYARQRGDNVAVISPRIDVIVEISMRIQAAFTDERIDVLYQGQTQQYEGHFVIATVHQLYRFKNHFDTVFVDEVDAFPLVNDEALQRAITLATKDQASIIYMSATPPKQMIRTHAPDHYVILSARFHRHALPLLSFHYLKFNSQKIQRKLLNLLLDQIKEKRFTLFFFNHIELMQQAFETYRPYIEDLICVYSEDALRLEKVAALRAEKHPVVFTTTILERGFTMAHLDVVVINSQLFDSAALIQIAGRVGRKIIAPTGRVWFFHQGISLAMLRAKRDIKHMNQLAKARGWIDD</sequence>
<comment type="caution">
    <text evidence="6">The sequence shown here is derived from an EMBL/GenBank/DDBJ whole genome shotgun (WGS) entry which is preliminary data.</text>
</comment>
<feature type="domain" description="Helicase C-terminal" evidence="5">
    <location>
        <begin position="289"/>
        <end position="433"/>
    </location>
</feature>
<organism evidence="6 7">
    <name type="scientific">Staphylococcus auricularis</name>
    <dbReference type="NCBI Taxonomy" id="29379"/>
    <lineage>
        <taxon>Bacteria</taxon>
        <taxon>Bacillati</taxon>
        <taxon>Bacillota</taxon>
        <taxon>Bacilli</taxon>
        <taxon>Bacillales</taxon>
        <taxon>Staphylococcaceae</taxon>
        <taxon>Staphylococcus</taxon>
    </lineage>
</organism>
<dbReference type="GO" id="GO:0006310">
    <property type="term" value="P:DNA recombination"/>
    <property type="evidence" value="ECO:0007669"/>
    <property type="project" value="TreeGrafter"/>
</dbReference>
<evidence type="ECO:0000313" key="6">
    <source>
        <dbReference type="EMBL" id="PNZ69469.1"/>
    </source>
</evidence>
<dbReference type="GO" id="GO:0003677">
    <property type="term" value="F:DNA binding"/>
    <property type="evidence" value="ECO:0007669"/>
    <property type="project" value="UniProtKB-KW"/>
</dbReference>
<evidence type="ECO:0000259" key="5">
    <source>
        <dbReference type="PROSITE" id="PS51194"/>
    </source>
</evidence>
<evidence type="ECO:0000259" key="4">
    <source>
        <dbReference type="PROSITE" id="PS51192"/>
    </source>
</evidence>
<dbReference type="GO" id="GO:0043138">
    <property type="term" value="F:3'-5' DNA helicase activity"/>
    <property type="evidence" value="ECO:0007669"/>
    <property type="project" value="TreeGrafter"/>
</dbReference>
<dbReference type="AlphaFoldDB" id="A0AAP8PQU3"/>
<accession>A0AAP8PQU3</accession>
<keyword evidence="6" id="KW-0378">Hydrolase</keyword>
<evidence type="ECO:0000256" key="3">
    <source>
        <dbReference type="ARBA" id="ARBA00023125"/>
    </source>
</evidence>
<dbReference type="GO" id="GO:0006270">
    <property type="term" value="P:DNA replication initiation"/>
    <property type="evidence" value="ECO:0007669"/>
    <property type="project" value="TreeGrafter"/>
</dbReference>
<dbReference type="InterPro" id="IPR014001">
    <property type="entry name" value="Helicase_ATP-bd"/>
</dbReference>
<dbReference type="RefSeq" id="WP_103170773.1">
    <property type="nucleotide sequence ID" value="NZ_LS483491.1"/>
</dbReference>
<dbReference type="PROSITE" id="PS51194">
    <property type="entry name" value="HELICASE_CTER"/>
    <property type="match status" value="1"/>
</dbReference>